<dbReference type="Proteomes" id="UP000323392">
    <property type="component" value="Unassembled WGS sequence"/>
</dbReference>
<evidence type="ECO:0000313" key="4">
    <source>
        <dbReference type="Proteomes" id="UP000323392"/>
    </source>
</evidence>
<dbReference type="STRING" id="1121328.JWYL7_1105"/>
<comment type="caution">
    <text evidence="1">The sequence shown here is derived from an EMBL/GenBank/DDBJ whole genome shotgun (WGS) entry which is preliminary data.</text>
</comment>
<evidence type="ECO:0000313" key="1">
    <source>
        <dbReference type="EMBL" id="KXZ40030.1"/>
    </source>
</evidence>
<sequence length="115" mass="13304">MVTPSQMQEKLLNLLNNLATANEEYLSKYIEYINSYNKNKVEYSKAFLENKIKLGKATVAEIEAKTILDTQKYKLDADIKEAHYKAHKEKLEAIKTEIDTIRSLLSFSKSEIERS</sequence>
<accession>A0A150FSM0</accession>
<reference evidence="1 3" key="1">
    <citation type="submission" date="2016-02" db="EMBL/GenBank/DDBJ databases">
        <title>Draft genome sequence for Clostridium paradoxum JW-YL-7.</title>
        <authorList>
            <person name="Utturkar S.M."/>
            <person name="Lancaster A."/>
            <person name="Poole F.L."/>
            <person name="Adams M.W."/>
            <person name="Brown S.D."/>
        </authorList>
    </citation>
    <scope>NUCLEOTIDE SEQUENCE [LARGE SCALE GENOMIC DNA]</scope>
    <source>
        <strain evidence="1 3">JW-YL-7</strain>
    </source>
</reference>
<dbReference type="EMBL" id="FRBG01000012">
    <property type="protein sequence ID" value="SHL13027.1"/>
    <property type="molecule type" value="Genomic_DNA"/>
</dbReference>
<dbReference type="Proteomes" id="UP000092605">
    <property type="component" value="Unassembled WGS sequence"/>
</dbReference>
<evidence type="ECO:0000313" key="2">
    <source>
        <dbReference type="EMBL" id="SHL13027.1"/>
    </source>
</evidence>
<name>A0A150FSM0_CLOPD</name>
<reference evidence="2 4" key="2">
    <citation type="submission" date="2016-11" db="EMBL/GenBank/DDBJ databases">
        <authorList>
            <person name="Varghese N."/>
            <person name="Submissions S."/>
        </authorList>
    </citation>
    <scope>NUCLEOTIDE SEQUENCE [LARGE SCALE GENOMIC DNA]</scope>
    <source>
        <strain evidence="2 4">DSM 7308</strain>
    </source>
</reference>
<keyword evidence="4" id="KW-1185">Reference proteome</keyword>
<proteinExistence type="predicted"/>
<dbReference type="RefSeq" id="WP_066070207.1">
    <property type="nucleotide sequence ID" value="NZ_FRBG01000012.1"/>
</dbReference>
<dbReference type="PATRIC" id="fig|1121328.3.peg.1115"/>
<protein>
    <submittedName>
        <fullName evidence="1">Uncharacterized protein</fullName>
    </submittedName>
</protein>
<evidence type="ECO:0000313" key="3">
    <source>
        <dbReference type="Proteomes" id="UP000092605"/>
    </source>
</evidence>
<dbReference type="EMBL" id="LSFY01000001">
    <property type="protein sequence ID" value="KXZ40030.1"/>
    <property type="molecule type" value="Genomic_DNA"/>
</dbReference>
<dbReference type="AlphaFoldDB" id="A0A150FSM0"/>
<gene>
    <name evidence="1" type="ORF">JWYL7_1105</name>
    <name evidence="2" type="ORF">SAMN05661008_01510</name>
</gene>
<organism evidence="1 3">
    <name type="scientific">Alkalithermobacter thermoalcaliphilus JW-YL-7 = DSM 7308</name>
    <dbReference type="NCBI Taxonomy" id="1121328"/>
    <lineage>
        <taxon>Bacteria</taxon>
        <taxon>Bacillati</taxon>
        <taxon>Bacillota</taxon>
        <taxon>Clostridia</taxon>
        <taxon>Peptostreptococcales</taxon>
        <taxon>Tepidibacteraceae</taxon>
        <taxon>Alkalithermobacter</taxon>
    </lineage>
</organism>